<evidence type="ECO:0000256" key="1">
    <source>
        <dbReference type="SAM" id="MobiDB-lite"/>
    </source>
</evidence>
<dbReference type="STRING" id="1806994.A0A507C2G6"/>
<dbReference type="PANTHER" id="PTHR34438:SF1">
    <property type="entry name" value="CHROMOSOME 2 OPEN READING FRAME 81"/>
    <property type="match status" value="1"/>
</dbReference>
<feature type="region of interest" description="Disordered" evidence="1">
    <location>
        <begin position="212"/>
        <end position="238"/>
    </location>
</feature>
<keyword evidence="3" id="KW-1185">Reference proteome</keyword>
<feature type="region of interest" description="Disordered" evidence="1">
    <location>
        <begin position="164"/>
        <end position="187"/>
    </location>
</feature>
<dbReference type="Pfam" id="PF15479">
    <property type="entry name" value="DUF4639"/>
    <property type="match status" value="1"/>
</dbReference>
<dbReference type="Proteomes" id="UP000319731">
    <property type="component" value="Unassembled WGS sequence"/>
</dbReference>
<dbReference type="RefSeq" id="XP_031025844.1">
    <property type="nucleotide sequence ID" value="XM_031168246.1"/>
</dbReference>
<proteinExistence type="predicted"/>
<name>A0A507C2G6_9FUNG</name>
<dbReference type="AlphaFoldDB" id="A0A507C2G6"/>
<dbReference type="GeneID" id="42003543"/>
<accession>A0A507C2G6</accession>
<reference evidence="2 3" key="1">
    <citation type="journal article" date="2019" name="Sci. Rep.">
        <title>Comparative genomics of chytrid fungi reveal insights into the obligate biotrophic and pathogenic lifestyle of Synchytrium endobioticum.</title>
        <authorList>
            <person name="van de Vossenberg B.T.L.H."/>
            <person name="Warris S."/>
            <person name="Nguyen H.D.T."/>
            <person name="van Gent-Pelzer M.P.E."/>
            <person name="Joly D.L."/>
            <person name="van de Geest H.C."/>
            <person name="Bonants P.J.M."/>
            <person name="Smith D.S."/>
            <person name="Levesque C.A."/>
            <person name="van der Lee T.A.J."/>
        </authorList>
    </citation>
    <scope>NUCLEOTIDE SEQUENCE [LARGE SCALE GENOMIC DNA]</scope>
    <source>
        <strain evidence="2 3">JEL517</strain>
    </source>
</reference>
<dbReference type="PANTHER" id="PTHR34438">
    <property type="entry name" value="SI:DKEY-97L20.6"/>
    <property type="match status" value="1"/>
</dbReference>
<comment type="caution">
    <text evidence="2">The sequence shown here is derived from an EMBL/GenBank/DDBJ whole genome shotgun (WGS) entry which is preliminary data.</text>
</comment>
<dbReference type="EMBL" id="QEAO01000009">
    <property type="protein sequence ID" value="TPX35317.1"/>
    <property type="molecule type" value="Genomic_DNA"/>
</dbReference>
<dbReference type="InterPro" id="IPR028042">
    <property type="entry name" value="DUF4639"/>
</dbReference>
<organism evidence="2 3">
    <name type="scientific">Synchytrium microbalum</name>
    <dbReference type="NCBI Taxonomy" id="1806994"/>
    <lineage>
        <taxon>Eukaryota</taxon>
        <taxon>Fungi</taxon>
        <taxon>Fungi incertae sedis</taxon>
        <taxon>Chytridiomycota</taxon>
        <taxon>Chytridiomycota incertae sedis</taxon>
        <taxon>Chytridiomycetes</taxon>
        <taxon>Synchytriales</taxon>
        <taxon>Synchytriaceae</taxon>
        <taxon>Synchytrium</taxon>
    </lineage>
</organism>
<dbReference type="OrthoDB" id="193650at2759"/>
<protein>
    <submittedName>
        <fullName evidence="2">Uncharacterized protein</fullName>
    </submittedName>
</protein>
<evidence type="ECO:0000313" key="3">
    <source>
        <dbReference type="Proteomes" id="UP000319731"/>
    </source>
</evidence>
<evidence type="ECO:0000313" key="2">
    <source>
        <dbReference type="EMBL" id="TPX35317.1"/>
    </source>
</evidence>
<gene>
    <name evidence="2" type="ORF">SmJEL517_g02318</name>
</gene>
<sequence>MSMSAASASQQQGQQASANAQQLRADWFTAIERQQGTLLCTKLVADILQKSQDVIFQKHIDRQVLPYAIQYARESMLKSIQWEFFKMDPGETDLSTWDPDPEPQPVRIDSWARGALPVIEMPEKNIVPAPPLTGESMAFFNLIKAIAHCRGRSKTDLRSTKVSRANLADKQPPPLPSPRLSTSKPKVVAAIAPARDAEKTPSKTTPVVARKVLSRAPVPTMKKKITVPPQSHRPPEAA</sequence>